<protein>
    <recommendedName>
        <fullName evidence="3">Polyketide cyclase/dehydrase/lipid transport protein</fullName>
    </recommendedName>
</protein>
<organism evidence="1 2">
    <name type="scientific">Nocardia puris</name>
    <dbReference type="NCBI Taxonomy" id="208602"/>
    <lineage>
        <taxon>Bacteria</taxon>
        <taxon>Bacillati</taxon>
        <taxon>Actinomycetota</taxon>
        <taxon>Actinomycetes</taxon>
        <taxon>Mycobacteriales</taxon>
        <taxon>Nocardiaceae</taxon>
        <taxon>Nocardia</taxon>
    </lineage>
</organism>
<evidence type="ECO:0000313" key="2">
    <source>
        <dbReference type="Proteomes" id="UP000252586"/>
    </source>
</evidence>
<dbReference type="Gene3D" id="3.30.530.20">
    <property type="match status" value="1"/>
</dbReference>
<dbReference type="Proteomes" id="UP000252586">
    <property type="component" value="Unassembled WGS sequence"/>
</dbReference>
<reference evidence="1 2" key="1">
    <citation type="submission" date="2018-06" db="EMBL/GenBank/DDBJ databases">
        <title>Genomic Encyclopedia of Type Strains, Phase IV (KMG-IV): sequencing the most valuable type-strain genomes for metagenomic binning, comparative biology and taxonomic classification.</title>
        <authorList>
            <person name="Goeker M."/>
        </authorList>
    </citation>
    <scope>NUCLEOTIDE SEQUENCE [LARGE SCALE GENOMIC DNA]</scope>
    <source>
        <strain evidence="1 2">DSM 44599</strain>
    </source>
</reference>
<keyword evidence="2" id="KW-1185">Reference proteome</keyword>
<name>A0A366CZ42_9NOCA</name>
<sequence>MTAAVTAAVATGVPRRLGASRAEARIPLPGDELLPEAGVQNDRARTLAASPARVWPWIAQLGQDKAGFYSFETLENLAGCRITGADRVHPEWQDVRPGDIFRLHPDVALRVARVEPGRCLVVTSQGGDAPGEMDFATTWTFHLTAVESPTGVPSTRLHLRERYETRGASARVMIEATSVVSALMTWRMLARLAALTTATPEPPSRATPAR</sequence>
<dbReference type="SUPFAM" id="SSF55961">
    <property type="entry name" value="Bet v1-like"/>
    <property type="match status" value="1"/>
</dbReference>
<dbReference type="RefSeq" id="WP_232331829.1">
    <property type="nucleotide sequence ID" value="NZ_JADLPW010000017.1"/>
</dbReference>
<comment type="caution">
    <text evidence="1">The sequence shown here is derived from an EMBL/GenBank/DDBJ whole genome shotgun (WGS) entry which is preliminary data.</text>
</comment>
<proteinExistence type="predicted"/>
<dbReference type="EMBL" id="QNRE01000021">
    <property type="protein sequence ID" value="RBO82976.1"/>
    <property type="molecule type" value="Genomic_DNA"/>
</dbReference>
<dbReference type="STRING" id="1210090.GCA_001613185_04774"/>
<evidence type="ECO:0000313" key="1">
    <source>
        <dbReference type="EMBL" id="RBO82976.1"/>
    </source>
</evidence>
<evidence type="ECO:0008006" key="3">
    <source>
        <dbReference type="Google" id="ProtNLM"/>
    </source>
</evidence>
<dbReference type="AlphaFoldDB" id="A0A366CZ42"/>
<accession>A0A366CZ42</accession>
<dbReference type="InterPro" id="IPR023393">
    <property type="entry name" value="START-like_dom_sf"/>
</dbReference>
<gene>
    <name evidence="1" type="ORF">DFR74_12166</name>
</gene>